<evidence type="ECO:0000259" key="5">
    <source>
        <dbReference type="PROSITE" id="PS51635"/>
    </source>
</evidence>
<evidence type="ECO:0000313" key="7">
    <source>
        <dbReference type="Proteomes" id="UP000545507"/>
    </source>
</evidence>
<keyword evidence="1 4" id="KW-0378">Hydrolase</keyword>
<feature type="short sequence motif" description="GXSXG" evidence="4">
    <location>
        <begin position="79"/>
        <end position="83"/>
    </location>
</feature>
<comment type="caution">
    <text evidence="4">Lacks conserved residue(s) required for the propagation of feature annotation.</text>
</comment>
<evidence type="ECO:0000256" key="3">
    <source>
        <dbReference type="ARBA" id="ARBA00023098"/>
    </source>
</evidence>
<sequence length="293" mass="31037">MSTGLTRRHLLAASAAALAGCTLQPDRDHTGPDAPRAEPLRRPVNTAWVLSSGGPRGFVHVGVIKALEELGLKPDLIVGVSAGALLGSLCAAGLGARAIETLALELQPWALARLAIGVDERLSGTAVADFVRRASPVKSLEHMPVAMAIVAARRRDGEATAFTAGDVGLAVQASAAIEGRFAPVRIRGEQYVDADWTTPLPVRVARALGAQRVLAVDASAHVDRAPPGAERYRESDLRKQALVDADAKMADGLLKPDFGYWVSLSREFRERAIEAGYRETLAQADALRALHVV</sequence>
<dbReference type="InterPro" id="IPR050301">
    <property type="entry name" value="NTE"/>
</dbReference>
<accession>A0A7Y8H287</accession>
<organism evidence="6 7">
    <name type="scientific">Hydrogenophaga aromaticivorans</name>
    <dbReference type="NCBI Taxonomy" id="2610898"/>
    <lineage>
        <taxon>Bacteria</taxon>
        <taxon>Pseudomonadati</taxon>
        <taxon>Pseudomonadota</taxon>
        <taxon>Betaproteobacteria</taxon>
        <taxon>Burkholderiales</taxon>
        <taxon>Comamonadaceae</taxon>
        <taxon>Hydrogenophaga</taxon>
    </lineage>
</organism>
<dbReference type="PROSITE" id="PS51318">
    <property type="entry name" value="TAT"/>
    <property type="match status" value="1"/>
</dbReference>
<dbReference type="AlphaFoldDB" id="A0A7Y8H287"/>
<name>A0A7Y8H287_9BURK</name>
<evidence type="ECO:0000256" key="1">
    <source>
        <dbReference type="ARBA" id="ARBA00022801"/>
    </source>
</evidence>
<dbReference type="EMBL" id="VYGV01000026">
    <property type="protein sequence ID" value="NWF48302.1"/>
    <property type="molecule type" value="Genomic_DNA"/>
</dbReference>
<keyword evidence="3 4" id="KW-0443">Lipid metabolism</keyword>
<evidence type="ECO:0000256" key="4">
    <source>
        <dbReference type="PROSITE-ProRule" id="PRU01161"/>
    </source>
</evidence>
<dbReference type="Proteomes" id="UP000545507">
    <property type="component" value="Unassembled WGS sequence"/>
</dbReference>
<dbReference type="InterPro" id="IPR016035">
    <property type="entry name" value="Acyl_Trfase/lysoPLipase"/>
</dbReference>
<dbReference type="InterPro" id="IPR006311">
    <property type="entry name" value="TAT_signal"/>
</dbReference>
<evidence type="ECO:0000313" key="6">
    <source>
        <dbReference type="EMBL" id="NWF48302.1"/>
    </source>
</evidence>
<dbReference type="Gene3D" id="3.40.1090.10">
    <property type="entry name" value="Cytosolic phospholipase A2 catalytic domain"/>
    <property type="match status" value="2"/>
</dbReference>
<feature type="active site" description="Proton acceptor" evidence="4">
    <location>
        <position position="193"/>
    </location>
</feature>
<dbReference type="GO" id="GO:0016787">
    <property type="term" value="F:hydrolase activity"/>
    <property type="evidence" value="ECO:0007669"/>
    <property type="project" value="UniProtKB-UniRule"/>
</dbReference>
<feature type="domain" description="PNPLA" evidence="5">
    <location>
        <begin position="48"/>
        <end position="206"/>
    </location>
</feature>
<gene>
    <name evidence="6" type="ORF">F3K02_24055</name>
</gene>
<keyword evidence="2 4" id="KW-0442">Lipid degradation</keyword>
<dbReference type="PANTHER" id="PTHR14226">
    <property type="entry name" value="NEUROPATHY TARGET ESTERASE/SWISS CHEESE D.MELANOGASTER"/>
    <property type="match status" value="1"/>
</dbReference>
<dbReference type="SUPFAM" id="SSF52151">
    <property type="entry name" value="FabD/lysophospholipase-like"/>
    <property type="match status" value="1"/>
</dbReference>
<dbReference type="InterPro" id="IPR002641">
    <property type="entry name" value="PNPLA_dom"/>
</dbReference>
<feature type="active site" description="Nucleophile" evidence="4">
    <location>
        <position position="81"/>
    </location>
</feature>
<reference evidence="6 7" key="1">
    <citation type="submission" date="2019-09" db="EMBL/GenBank/DDBJ databases">
        <title>Hydrogenophaga aromatica sp. nov., isolated from a para-xylene-degrading enrichment culture.</title>
        <authorList>
            <person name="Tancsics A."/>
            <person name="Banerjee S."/>
        </authorList>
    </citation>
    <scope>NUCLEOTIDE SEQUENCE [LARGE SCALE GENOMIC DNA]</scope>
    <source>
        <strain evidence="6 7">D2P1</strain>
    </source>
</reference>
<proteinExistence type="predicted"/>
<dbReference type="RefSeq" id="WP_177138856.1">
    <property type="nucleotide sequence ID" value="NZ_VYGV01000026.1"/>
</dbReference>
<keyword evidence="7" id="KW-1185">Reference proteome</keyword>
<dbReference type="PROSITE" id="PS51635">
    <property type="entry name" value="PNPLA"/>
    <property type="match status" value="1"/>
</dbReference>
<dbReference type="PANTHER" id="PTHR14226:SF29">
    <property type="entry name" value="NEUROPATHY TARGET ESTERASE SWS"/>
    <property type="match status" value="1"/>
</dbReference>
<dbReference type="Pfam" id="PF01734">
    <property type="entry name" value="Patatin"/>
    <property type="match status" value="1"/>
</dbReference>
<dbReference type="GO" id="GO:0016042">
    <property type="term" value="P:lipid catabolic process"/>
    <property type="evidence" value="ECO:0007669"/>
    <property type="project" value="UniProtKB-UniRule"/>
</dbReference>
<dbReference type="PROSITE" id="PS51257">
    <property type="entry name" value="PROKAR_LIPOPROTEIN"/>
    <property type="match status" value="1"/>
</dbReference>
<comment type="caution">
    <text evidence="6">The sequence shown here is derived from an EMBL/GenBank/DDBJ whole genome shotgun (WGS) entry which is preliminary data.</text>
</comment>
<protein>
    <submittedName>
        <fullName evidence="6">Patatin</fullName>
    </submittedName>
</protein>
<evidence type="ECO:0000256" key="2">
    <source>
        <dbReference type="ARBA" id="ARBA00022963"/>
    </source>
</evidence>